<dbReference type="PANTHER" id="PTHR43630:SF1">
    <property type="entry name" value="POLY-BETA-1,6-N-ACETYL-D-GLUCOSAMINE SYNTHASE"/>
    <property type="match status" value="1"/>
</dbReference>
<keyword evidence="4" id="KW-0472">Membrane</keyword>
<proteinExistence type="inferred from homology"/>
<name>A0A271J2K9_9BACT</name>
<dbReference type="RefSeq" id="WP_095511214.1">
    <property type="nucleotide sequence ID" value="NZ_MQWD01000001.1"/>
</dbReference>
<organism evidence="6 7">
    <name type="scientific">Rubrivirga marina</name>
    <dbReference type="NCBI Taxonomy" id="1196024"/>
    <lineage>
        <taxon>Bacteria</taxon>
        <taxon>Pseudomonadati</taxon>
        <taxon>Rhodothermota</taxon>
        <taxon>Rhodothermia</taxon>
        <taxon>Rhodothermales</taxon>
        <taxon>Rubricoccaceae</taxon>
        <taxon>Rubrivirga</taxon>
    </lineage>
</organism>
<evidence type="ECO:0000256" key="3">
    <source>
        <dbReference type="ARBA" id="ARBA00022679"/>
    </source>
</evidence>
<gene>
    <name evidence="6" type="ORF">BSZ37_14405</name>
</gene>
<dbReference type="Pfam" id="PF00535">
    <property type="entry name" value="Glycos_transf_2"/>
    <property type="match status" value="1"/>
</dbReference>
<keyword evidence="3" id="KW-0808">Transferase</keyword>
<evidence type="ECO:0000259" key="5">
    <source>
        <dbReference type="Pfam" id="PF00535"/>
    </source>
</evidence>
<dbReference type="OrthoDB" id="9805625at2"/>
<dbReference type="EMBL" id="MQWD01000001">
    <property type="protein sequence ID" value="PAP77547.1"/>
    <property type="molecule type" value="Genomic_DNA"/>
</dbReference>
<dbReference type="GO" id="GO:0016757">
    <property type="term" value="F:glycosyltransferase activity"/>
    <property type="evidence" value="ECO:0007669"/>
    <property type="project" value="UniProtKB-KW"/>
</dbReference>
<feature type="domain" description="Glycosyltransferase 2-like" evidence="5">
    <location>
        <begin position="49"/>
        <end position="193"/>
    </location>
</feature>
<reference evidence="6 7" key="1">
    <citation type="submission" date="2016-11" db="EMBL/GenBank/DDBJ databases">
        <title>Study of marine rhodopsin-containing bacteria.</title>
        <authorList>
            <person name="Yoshizawa S."/>
            <person name="Kumagai Y."/>
            <person name="Kogure K."/>
        </authorList>
    </citation>
    <scope>NUCLEOTIDE SEQUENCE [LARGE SCALE GENOMIC DNA]</scope>
    <source>
        <strain evidence="6 7">SAORIC-28</strain>
    </source>
</reference>
<evidence type="ECO:0000256" key="2">
    <source>
        <dbReference type="ARBA" id="ARBA00022676"/>
    </source>
</evidence>
<keyword evidence="7" id="KW-1185">Reference proteome</keyword>
<evidence type="ECO:0000256" key="4">
    <source>
        <dbReference type="SAM" id="Phobius"/>
    </source>
</evidence>
<dbReference type="SUPFAM" id="SSF53448">
    <property type="entry name" value="Nucleotide-diphospho-sugar transferases"/>
    <property type="match status" value="1"/>
</dbReference>
<comment type="similarity">
    <text evidence="1">Belongs to the glycosyltransferase 2 family.</text>
</comment>
<dbReference type="PANTHER" id="PTHR43630">
    <property type="entry name" value="POLY-BETA-1,6-N-ACETYL-D-GLUCOSAMINE SYNTHASE"/>
    <property type="match status" value="1"/>
</dbReference>
<evidence type="ECO:0000313" key="7">
    <source>
        <dbReference type="Proteomes" id="UP000216339"/>
    </source>
</evidence>
<evidence type="ECO:0000313" key="6">
    <source>
        <dbReference type="EMBL" id="PAP77547.1"/>
    </source>
</evidence>
<accession>A0A271J2K9</accession>
<dbReference type="Gene3D" id="3.90.550.10">
    <property type="entry name" value="Spore Coat Polysaccharide Biosynthesis Protein SpsA, Chain A"/>
    <property type="match status" value="1"/>
</dbReference>
<feature type="transmembrane region" description="Helical" evidence="4">
    <location>
        <begin position="6"/>
        <end position="25"/>
    </location>
</feature>
<dbReference type="InterPro" id="IPR001173">
    <property type="entry name" value="Glyco_trans_2-like"/>
</dbReference>
<feature type="transmembrane region" description="Helical" evidence="4">
    <location>
        <begin position="339"/>
        <end position="359"/>
    </location>
</feature>
<dbReference type="AlphaFoldDB" id="A0A271J2K9"/>
<evidence type="ECO:0000256" key="1">
    <source>
        <dbReference type="ARBA" id="ARBA00006739"/>
    </source>
</evidence>
<dbReference type="InterPro" id="IPR029044">
    <property type="entry name" value="Nucleotide-diphossugar_trans"/>
</dbReference>
<protein>
    <recommendedName>
        <fullName evidence="5">Glycosyltransferase 2-like domain-containing protein</fullName>
    </recommendedName>
</protein>
<dbReference type="Proteomes" id="UP000216339">
    <property type="component" value="Unassembled WGS sequence"/>
</dbReference>
<comment type="caution">
    <text evidence="6">The sequence shown here is derived from an EMBL/GenBank/DDBJ whole genome shotgun (WGS) entry which is preliminary data.</text>
</comment>
<keyword evidence="2" id="KW-0328">Glycosyltransferase</keyword>
<keyword evidence="4" id="KW-0812">Transmembrane</keyword>
<feature type="transmembrane region" description="Helical" evidence="4">
    <location>
        <begin position="314"/>
        <end position="333"/>
    </location>
</feature>
<keyword evidence="4" id="KW-1133">Transmembrane helix</keyword>
<sequence>MTTVWGLILIALAAYHGAWLLAWAVGLRREARRTDATPRLADADLPTITVVVPARDEEDTIGPCVDSILATDYPREKLEVIVVDDDSSDTTPAVVRQRMTATAALVPAGDELPEAEWDESEGGGRLRLVQIPENRRRARAHKKRAIEKAVAHARGELILTTDADCVVPRGWPRALAAQFEGDEIAFVSGPVAYVVRPEDGLFVRFQALDFFGVMACGAGGIGIGQPHLANGANVGYRRETFEALGGFSGIDHVTSGDDELLMQKIAYTTPLDIRFCADPSATVLTTPVYTASEFLHQRKRWASKSLNYPLRLKVMLGGLVAFYFALTATLIAAPFVPALWPWLLGALAIKAATELPVLVPAARRFGQTHLIPVFPLHLLLHGPQSLLVGVLGPLGGFQWKGRTLDQ</sequence>